<dbReference type="OrthoDB" id="2621075at2"/>
<dbReference type="PROSITE" id="PS51257">
    <property type="entry name" value="PROKAR_LIPOPROTEIN"/>
    <property type="match status" value="1"/>
</dbReference>
<dbReference type="AlphaFoldDB" id="A0A168KNX3"/>
<name>A0A168KNX3_9BACL</name>
<proteinExistence type="predicted"/>
<dbReference type="EMBL" id="LVJH01000022">
    <property type="protein sequence ID" value="OAB42277.1"/>
    <property type="molecule type" value="Genomic_DNA"/>
</dbReference>
<gene>
    <name evidence="1" type="ORF">PGLA_13315</name>
</gene>
<evidence type="ECO:0000313" key="2">
    <source>
        <dbReference type="Proteomes" id="UP000076967"/>
    </source>
</evidence>
<accession>A0A168KNX3</accession>
<comment type="caution">
    <text evidence="1">The sequence shown here is derived from an EMBL/GenBank/DDBJ whole genome shotgun (WGS) entry which is preliminary data.</text>
</comment>
<protein>
    <recommendedName>
        <fullName evidence="3">DUF1433 domain-containing protein</fullName>
    </recommendedName>
</protein>
<evidence type="ECO:0008006" key="3">
    <source>
        <dbReference type="Google" id="ProtNLM"/>
    </source>
</evidence>
<dbReference type="RefSeq" id="WP_068533448.1">
    <property type="nucleotide sequence ID" value="NZ_LVJH01000022.1"/>
</dbReference>
<sequence length="108" mass="12319">MNKKISLILSLILLVMWLGGCSGISKAEKKEMVEAATIAGEKYIKQYYNSEFILKDEQFLDPAINSTIYLHGYIKGHEDEPISVAYDYSKKEVRTVIGPDWFIDSRNP</sequence>
<reference evidence="1 2" key="1">
    <citation type="submission" date="2016-03" db="EMBL/GenBank/DDBJ databases">
        <title>Draft genome sequence of Paenibacillus glacialis DSM 22343.</title>
        <authorList>
            <person name="Shin S.-K."/>
            <person name="Yi H."/>
        </authorList>
    </citation>
    <scope>NUCLEOTIDE SEQUENCE [LARGE SCALE GENOMIC DNA]</scope>
    <source>
        <strain evidence="1 2">DSM 22343</strain>
    </source>
</reference>
<organism evidence="1 2">
    <name type="scientific">Paenibacillus glacialis</name>
    <dbReference type="NCBI Taxonomy" id="494026"/>
    <lineage>
        <taxon>Bacteria</taxon>
        <taxon>Bacillati</taxon>
        <taxon>Bacillota</taxon>
        <taxon>Bacilli</taxon>
        <taxon>Bacillales</taxon>
        <taxon>Paenibacillaceae</taxon>
        <taxon>Paenibacillus</taxon>
    </lineage>
</organism>
<dbReference type="Proteomes" id="UP000076967">
    <property type="component" value="Unassembled WGS sequence"/>
</dbReference>
<keyword evidence="2" id="KW-1185">Reference proteome</keyword>
<evidence type="ECO:0000313" key="1">
    <source>
        <dbReference type="EMBL" id="OAB42277.1"/>
    </source>
</evidence>